<protein>
    <submittedName>
        <fullName evidence="1">Uncharacterized protein</fullName>
    </submittedName>
</protein>
<accession>A0A9P5NNJ8</accession>
<keyword evidence="2" id="KW-1185">Reference proteome</keyword>
<name>A0A9P5NNJ8_GYMJU</name>
<proteinExistence type="predicted"/>
<dbReference type="OrthoDB" id="3004311at2759"/>
<dbReference type="EMBL" id="JADNYJ010000031">
    <property type="protein sequence ID" value="KAF8903306.1"/>
    <property type="molecule type" value="Genomic_DNA"/>
</dbReference>
<reference evidence="1" key="1">
    <citation type="submission" date="2020-11" db="EMBL/GenBank/DDBJ databases">
        <authorList>
            <consortium name="DOE Joint Genome Institute"/>
            <person name="Ahrendt S."/>
            <person name="Riley R."/>
            <person name="Andreopoulos W."/>
            <person name="LaButti K."/>
            <person name="Pangilinan J."/>
            <person name="Ruiz-duenas F.J."/>
            <person name="Barrasa J.M."/>
            <person name="Sanchez-Garcia M."/>
            <person name="Camarero S."/>
            <person name="Miyauchi S."/>
            <person name="Serrano A."/>
            <person name="Linde D."/>
            <person name="Babiker R."/>
            <person name="Drula E."/>
            <person name="Ayuso-Fernandez I."/>
            <person name="Pacheco R."/>
            <person name="Padilla G."/>
            <person name="Ferreira P."/>
            <person name="Barriuso J."/>
            <person name="Kellner H."/>
            <person name="Castanera R."/>
            <person name="Alfaro M."/>
            <person name="Ramirez L."/>
            <person name="Pisabarro A.G."/>
            <person name="Kuo A."/>
            <person name="Tritt A."/>
            <person name="Lipzen A."/>
            <person name="He G."/>
            <person name="Yan M."/>
            <person name="Ng V."/>
            <person name="Cullen D."/>
            <person name="Martin F."/>
            <person name="Rosso M.-N."/>
            <person name="Henrissat B."/>
            <person name="Hibbett D."/>
            <person name="Martinez A.T."/>
            <person name="Grigoriev I.V."/>
        </authorList>
    </citation>
    <scope>NUCLEOTIDE SEQUENCE</scope>
    <source>
        <strain evidence="1">AH 44721</strain>
    </source>
</reference>
<evidence type="ECO:0000313" key="2">
    <source>
        <dbReference type="Proteomes" id="UP000724874"/>
    </source>
</evidence>
<gene>
    <name evidence="1" type="ORF">CPB84DRAFT_1774504</name>
</gene>
<organism evidence="1 2">
    <name type="scientific">Gymnopilus junonius</name>
    <name type="common">Spectacular rustgill mushroom</name>
    <name type="synonym">Gymnopilus spectabilis subsp. junonius</name>
    <dbReference type="NCBI Taxonomy" id="109634"/>
    <lineage>
        <taxon>Eukaryota</taxon>
        <taxon>Fungi</taxon>
        <taxon>Dikarya</taxon>
        <taxon>Basidiomycota</taxon>
        <taxon>Agaricomycotina</taxon>
        <taxon>Agaricomycetes</taxon>
        <taxon>Agaricomycetidae</taxon>
        <taxon>Agaricales</taxon>
        <taxon>Agaricineae</taxon>
        <taxon>Hymenogastraceae</taxon>
        <taxon>Gymnopilus</taxon>
    </lineage>
</organism>
<comment type="caution">
    <text evidence="1">The sequence shown here is derived from an EMBL/GenBank/DDBJ whole genome shotgun (WGS) entry which is preliminary data.</text>
</comment>
<sequence length="280" mass="31516">MAHWGSNQGEIDGSQEQVVNTGSNVYITIHDLSGSNLRSAEDVQNLLSRDRNVTMFLSPMGTGTSPIPPSLTGLPSSQSAGQGCTGFPSGYFRIRSMGTNHHWQLHWGERDSGNIVTLYERKQPTRVMCVLILYINLRGELCTSGAQIDVMNNVLVLTHSRPPSLPWPNPWSHPLPTFSYSEETKIITVKFYIDPVTSSRWPRPAEEWITARSPAVARVPEFKEISRWAPNMHSKFVHWTRRAGERWVAGSKWNLAVEKAEIEASGDTDRMKWELDSEQA</sequence>
<dbReference type="Proteomes" id="UP000724874">
    <property type="component" value="Unassembled WGS sequence"/>
</dbReference>
<dbReference type="AlphaFoldDB" id="A0A9P5NNJ8"/>
<evidence type="ECO:0000313" key="1">
    <source>
        <dbReference type="EMBL" id="KAF8903306.1"/>
    </source>
</evidence>